<dbReference type="Pfam" id="PF08974">
    <property type="entry name" value="DUF1877"/>
    <property type="match status" value="1"/>
</dbReference>
<keyword evidence="2" id="KW-1185">Reference proteome</keyword>
<dbReference type="InterPro" id="IPR015068">
    <property type="entry name" value="DUF1877"/>
</dbReference>
<organism evidence="1 2">
    <name type="scientific">Nocardia xishanensis</name>
    <dbReference type="NCBI Taxonomy" id="238964"/>
    <lineage>
        <taxon>Bacteria</taxon>
        <taxon>Bacillati</taxon>
        <taxon>Actinomycetota</taxon>
        <taxon>Actinomycetes</taxon>
        <taxon>Mycobacteriales</taxon>
        <taxon>Nocardiaceae</taxon>
        <taxon>Nocardia</taxon>
    </lineage>
</organism>
<dbReference type="Gene3D" id="3.40.1760.10">
    <property type="entry name" value="YfbM-like super family"/>
    <property type="match status" value="1"/>
</dbReference>
<dbReference type="InterPro" id="IPR035944">
    <property type="entry name" value="YfbM-like_sf"/>
</dbReference>
<dbReference type="RefSeq" id="WP_397096217.1">
    <property type="nucleotide sequence ID" value="NZ_JBIRYO010000045.1"/>
</dbReference>
<protein>
    <submittedName>
        <fullName evidence="1">DUF1877 family protein</fullName>
    </submittedName>
</protein>
<gene>
    <name evidence="1" type="ORF">ACH49W_35190</name>
</gene>
<evidence type="ECO:0000313" key="2">
    <source>
        <dbReference type="Proteomes" id="UP001611415"/>
    </source>
</evidence>
<dbReference type="Proteomes" id="UP001611415">
    <property type="component" value="Unassembled WGS sequence"/>
</dbReference>
<comment type="caution">
    <text evidence="1">The sequence shown here is derived from an EMBL/GenBank/DDBJ whole genome shotgun (WGS) entry which is preliminary data.</text>
</comment>
<dbReference type="EMBL" id="JBIRYO010000045">
    <property type="protein sequence ID" value="MFI2478627.1"/>
    <property type="molecule type" value="Genomic_DNA"/>
</dbReference>
<reference evidence="1 2" key="1">
    <citation type="submission" date="2024-10" db="EMBL/GenBank/DDBJ databases">
        <title>The Natural Products Discovery Center: Release of the First 8490 Sequenced Strains for Exploring Actinobacteria Biosynthetic Diversity.</title>
        <authorList>
            <person name="Kalkreuter E."/>
            <person name="Kautsar S.A."/>
            <person name="Yang D."/>
            <person name="Bader C.D."/>
            <person name="Teijaro C.N."/>
            <person name="Fluegel L."/>
            <person name="Davis C.M."/>
            <person name="Simpson J.R."/>
            <person name="Lauterbach L."/>
            <person name="Steele A.D."/>
            <person name="Gui C."/>
            <person name="Meng S."/>
            <person name="Li G."/>
            <person name="Viehrig K."/>
            <person name="Ye F."/>
            <person name="Su P."/>
            <person name="Kiefer A.F."/>
            <person name="Nichols A."/>
            <person name="Cepeda A.J."/>
            <person name="Yan W."/>
            <person name="Fan B."/>
            <person name="Jiang Y."/>
            <person name="Adhikari A."/>
            <person name="Zheng C.-J."/>
            <person name="Schuster L."/>
            <person name="Cowan T.M."/>
            <person name="Smanski M.J."/>
            <person name="Chevrette M.G."/>
            <person name="De Carvalho L.P.S."/>
            <person name="Shen B."/>
        </authorList>
    </citation>
    <scope>NUCLEOTIDE SEQUENCE [LARGE SCALE GENOMIC DNA]</scope>
    <source>
        <strain evidence="1 2">NPDC019275</strain>
    </source>
</reference>
<name>A0ABW7XBW1_9NOCA</name>
<sequence>MAVVGGADAIACSTLENGAFSVVSPDQATELAARLATLDVVAIETAIRQADFEEPVDEHEIYELELITPDEGPEIIVAELERLTAFYAKTADSKLGVVMYTT</sequence>
<proteinExistence type="predicted"/>
<evidence type="ECO:0000313" key="1">
    <source>
        <dbReference type="EMBL" id="MFI2478627.1"/>
    </source>
</evidence>
<accession>A0ABW7XBW1</accession>